<dbReference type="GO" id="GO:0003964">
    <property type="term" value="F:RNA-directed DNA polymerase activity"/>
    <property type="evidence" value="ECO:0007669"/>
    <property type="project" value="UniProtKB-KW"/>
</dbReference>
<dbReference type="GO" id="GO:0015074">
    <property type="term" value="P:DNA integration"/>
    <property type="evidence" value="ECO:0007669"/>
    <property type="project" value="UniProtKB-KW"/>
</dbReference>
<accession>A0A1B6FR33</accession>
<dbReference type="InterPro" id="IPR039537">
    <property type="entry name" value="Retrotran_Ty1/copia-like"/>
</dbReference>
<dbReference type="PANTHER" id="PTHR42648:SF11">
    <property type="entry name" value="TRANSPOSON TY4-P GAG-POL POLYPROTEIN"/>
    <property type="match status" value="1"/>
</dbReference>
<dbReference type="Pfam" id="PF25597">
    <property type="entry name" value="SH3_retrovirus"/>
    <property type="match status" value="1"/>
</dbReference>
<keyword evidence="8" id="KW-0239">DNA-directed DNA polymerase</keyword>
<keyword evidence="2" id="KW-0479">Metal-binding</keyword>
<dbReference type="InterPro" id="IPR057670">
    <property type="entry name" value="SH3_retrovirus"/>
</dbReference>
<name>A0A1B6FR33_9HEMI</name>
<feature type="domain" description="Retroviral polymerase SH3-like" evidence="10">
    <location>
        <begin position="26"/>
        <end position="81"/>
    </location>
</feature>
<keyword evidence="9" id="KW-0233">DNA recombination</keyword>
<dbReference type="GO" id="GO:0003887">
    <property type="term" value="F:DNA-directed DNA polymerase activity"/>
    <property type="evidence" value="ECO:0007669"/>
    <property type="project" value="UniProtKB-KW"/>
</dbReference>
<evidence type="ECO:0000256" key="1">
    <source>
        <dbReference type="ARBA" id="ARBA00022722"/>
    </source>
</evidence>
<keyword evidence="8" id="KW-0808">Transferase</keyword>
<evidence type="ECO:0000256" key="7">
    <source>
        <dbReference type="ARBA" id="ARBA00022918"/>
    </source>
</evidence>
<organism evidence="11">
    <name type="scientific">Cuerna arida</name>
    <dbReference type="NCBI Taxonomy" id="1464854"/>
    <lineage>
        <taxon>Eukaryota</taxon>
        <taxon>Metazoa</taxon>
        <taxon>Ecdysozoa</taxon>
        <taxon>Arthropoda</taxon>
        <taxon>Hexapoda</taxon>
        <taxon>Insecta</taxon>
        <taxon>Pterygota</taxon>
        <taxon>Neoptera</taxon>
        <taxon>Paraneoptera</taxon>
        <taxon>Hemiptera</taxon>
        <taxon>Auchenorrhyncha</taxon>
        <taxon>Membracoidea</taxon>
        <taxon>Cicadellidae</taxon>
        <taxon>Cicadellinae</taxon>
        <taxon>Proconiini</taxon>
        <taxon>Cuerna</taxon>
    </lineage>
</organism>
<evidence type="ECO:0000256" key="8">
    <source>
        <dbReference type="ARBA" id="ARBA00022932"/>
    </source>
</evidence>
<evidence type="ECO:0000256" key="5">
    <source>
        <dbReference type="ARBA" id="ARBA00022842"/>
    </source>
</evidence>
<keyword evidence="3" id="KW-0255">Endonuclease</keyword>
<dbReference type="GO" id="GO:0006310">
    <property type="term" value="P:DNA recombination"/>
    <property type="evidence" value="ECO:0007669"/>
    <property type="project" value="UniProtKB-KW"/>
</dbReference>
<keyword evidence="4" id="KW-0378">Hydrolase</keyword>
<feature type="non-terminal residue" evidence="11">
    <location>
        <position position="1"/>
    </location>
</feature>
<dbReference type="GO" id="GO:0046872">
    <property type="term" value="F:metal ion binding"/>
    <property type="evidence" value="ECO:0007669"/>
    <property type="project" value="UniProtKB-KW"/>
</dbReference>
<keyword evidence="5" id="KW-0460">Magnesium</keyword>
<gene>
    <name evidence="11" type="ORF">g.162</name>
</gene>
<dbReference type="PANTHER" id="PTHR42648">
    <property type="entry name" value="TRANSPOSASE, PUTATIVE-RELATED"/>
    <property type="match status" value="1"/>
</dbReference>
<evidence type="ECO:0000256" key="9">
    <source>
        <dbReference type="ARBA" id="ARBA00023172"/>
    </source>
</evidence>
<dbReference type="EMBL" id="GECZ01017094">
    <property type="protein sequence ID" value="JAS52675.1"/>
    <property type="molecule type" value="Transcribed_RNA"/>
</dbReference>
<proteinExistence type="predicted"/>
<keyword evidence="7" id="KW-0695">RNA-directed DNA polymerase</keyword>
<feature type="non-terminal residue" evidence="11">
    <location>
        <position position="114"/>
    </location>
</feature>
<keyword evidence="8" id="KW-0548">Nucleotidyltransferase</keyword>
<protein>
    <recommendedName>
        <fullName evidence="10">Retroviral polymerase SH3-like domain-containing protein</fullName>
    </recommendedName>
</protein>
<evidence type="ECO:0000256" key="4">
    <source>
        <dbReference type="ARBA" id="ARBA00022801"/>
    </source>
</evidence>
<sequence>GFPGKSPLELWAGKKPSIKHLRIIGCECYVHVPKQFRKKMDKKATKGTLVGYDFGGYRVWTGGKTIIRSRNVTFNEKPLIPSMTVRLRDEGRKKWMKKRRLKKMMRARKKGSLP</sequence>
<keyword evidence="1" id="KW-0540">Nuclease</keyword>
<evidence type="ECO:0000259" key="10">
    <source>
        <dbReference type="Pfam" id="PF25597"/>
    </source>
</evidence>
<dbReference type="AlphaFoldDB" id="A0A1B6FR33"/>
<dbReference type="GO" id="GO:0016787">
    <property type="term" value="F:hydrolase activity"/>
    <property type="evidence" value="ECO:0007669"/>
    <property type="project" value="UniProtKB-KW"/>
</dbReference>
<evidence type="ECO:0000313" key="11">
    <source>
        <dbReference type="EMBL" id="JAS52675.1"/>
    </source>
</evidence>
<evidence type="ECO:0000256" key="6">
    <source>
        <dbReference type="ARBA" id="ARBA00022908"/>
    </source>
</evidence>
<evidence type="ECO:0000256" key="3">
    <source>
        <dbReference type="ARBA" id="ARBA00022759"/>
    </source>
</evidence>
<dbReference type="GO" id="GO:0004519">
    <property type="term" value="F:endonuclease activity"/>
    <property type="evidence" value="ECO:0007669"/>
    <property type="project" value="UniProtKB-KW"/>
</dbReference>
<reference evidence="11" key="1">
    <citation type="submission" date="2015-11" db="EMBL/GenBank/DDBJ databases">
        <title>De novo transcriptome assembly of four potential Pierce s Disease insect vectors from Arizona vineyards.</title>
        <authorList>
            <person name="Tassone E.E."/>
        </authorList>
    </citation>
    <scope>NUCLEOTIDE SEQUENCE</scope>
</reference>
<keyword evidence="6" id="KW-0229">DNA integration</keyword>
<evidence type="ECO:0000256" key="2">
    <source>
        <dbReference type="ARBA" id="ARBA00022723"/>
    </source>
</evidence>